<dbReference type="PANTHER" id="PTHR43072">
    <property type="entry name" value="N-ACETYLTRANSFERASE"/>
    <property type="match status" value="1"/>
</dbReference>
<keyword evidence="3" id="KW-1185">Reference proteome</keyword>
<dbReference type="PROSITE" id="PS51186">
    <property type="entry name" value="GNAT"/>
    <property type="match status" value="1"/>
</dbReference>
<dbReference type="Proteomes" id="UP001597427">
    <property type="component" value="Unassembled WGS sequence"/>
</dbReference>
<name>A0ABW5TJM4_9ENTE</name>
<keyword evidence="2" id="KW-0808">Transferase</keyword>
<keyword evidence="2" id="KW-0012">Acyltransferase</keyword>
<accession>A0ABW5TJM4</accession>
<evidence type="ECO:0000313" key="2">
    <source>
        <dbReference type="EMBL" id="MFD2729331.1"/>
    </source>
</evidence>
<dbReference type="EMBL" id="JBHUMO010000044">
    <property type="protein sequence ID" value="MFD2729331.1"/>
    <property type="molecule type" value="Genomic_DNA"/>
</dbReference>
<comment type="caution">
    <text evidence="2">The sequence shown here is derived from an EMBL/GenBank/DDBJ whole genome shotgun (WGS) entry which is preliminary data.</text>
</comment>
<dbReference type="InterPro" id="IPR000182">
    <property type="entry name" value="GNAT_dom"/>
</dbReference>
<protein>
    <submittedName>
        <fullName evidence="2">GNAT family N-acetyltransferase</fullName>
        <ecNumber evidence="2">2.3.-.-</ecNumber>
    </submittedName>
</protein>
<dbReference type="Pfam" id="PF00583">
    <property type="entry name" value="Acetyltransf_1"/>
    <property type="match status" value="1"/>
</dbReference>
<dbReference type="RefSeq" id="WP_379981571.1">
    <property type="nucleotide sequence ID" value="NZ_JBHUMO010000044.1"/>
</dbReference>
<dbReference type="SUPFAM" id="SSF55729">
    <property type="entry name" value="Acyl-CoA N-acyltransferases (Nat)"/>
    <property type="match status" value="1"/>
</dbReference>
<dbReference type="InterPro" id="IPR016181">
    <property type="entry name" value="Acyl_CoA_acyltransferase"/>
</dbReference>
<evidence type="ECO:0000259" key="1">
    <source>
        <dbReference type="PROSITE" id="PS51186"/>
    </source>
</evidence>
<dbReference type="EC" id="2.3.-.-" evidence="2"/>
<dbReference type="GO" id="GO:0016746">
    <property type="term" value="F:acyltransferase activity"/>
    <property type="evidence" value="ECO:0007669"/>
    <property type="project" value="UniProtKB-KW"/>
</dbReference>
<proteinExistence type="predicted"/>
<organism evidence="2 3">
    <name type="scientific">Enterococcus camelliae</name>
    <dbReference type="NCBI Taxonomy" id="453959"/>
    <lineage>
        <taxon>Bacteria</taxon>
        <taxon>Bacillati</taxon>
        <taxon>Bacillota</taxon>
        <taxon>Bacilli</taxon>
        <taxon>Lactobacillales</taxon>
        <taxon>Enterococcaceae</taxon>
        <taxon>Enterococcus</taxon>
    </lineage>
</organism>
<reference evidence="3" key="1">
    <citation type="journal article" date="2019" name="Int. J. Syst. Evol. Microbiol.">
        <title>The Global Catalogue of Microorganisms (GCM) 10K type strain sequencing project: providing services to taxonomists for standard genome sequencing and annotation.</title>
        <authorList>
            <consortium name="The Broad Institute Genomics Platform"/>
            <consortium name="The Broad Institute Genome Sequencing Center for Infectious Disease"/>
            <person name="Wu L."/>
            <person name="Ma J."/>
        </authorList>
    </citation>
    <scope>NUCLEOTIDE SEQUENCE [LARGE SCALE GENOMIC DNA]</scope>
    <source>
        <strain evidence="3">TISTR 932</strain>
    </source>
</reference>
<dbReference type="CDD" id="cd04301">
    <property type="entry name" value="NAT_SF"/>
    <property type="match status" value="1"/>
</dbReference>
<dbReference type="Gene3D" id="3.40.630.30">
    <property type="match status" value="1"/>
</dbReference>
<evidence type="ECO:0000313" key="3">
    <source>
        <dbReference type="Proteomes" id="UP001597427"/>
    </source>
</evidence>
<feature type="domain" description="N-acetyltransferase" evidence="1">
    <location>
        <begin position="3"/>
        <end position="158"/>
    </location>
</feature>
<sequence>MEIKVGIVNPDEKKQLWQISQQTMTIEVDPHPYRPDEYDRFLQKIQQGKAIMMIENLTVLGALIYYPVTTPEYTFWEFELFVRPEEQGKGIAKKLLKQLLCCAEEQHIAFIQLHVLGTNPRAIRLYEYMGFKRMEEKNGTLFLANQWVDDFTYQLRLLRGKREADS</sequence>
<gene>
    <name evidence="2" type="ORF">ACFSR0_07825</name>
</gene>